<evidence type="ECO:0000313" key="2">
    <source>
        <dbReference type="Proteomes" id="UP000298138"/>
    </source>
</evidence>
<dbReference type="SUPFAM" id="SSF53335">
    <property type="entry name" value="S-adenosyl-L-methionine-dependent methyltransferases"/>
    <property type="match status" value="1"/>
</dbReference>
<dbReference type="InterPro" id="IPR029063">
    <property type="entry name" value="SAM-dependent_MTases_sf"/>
</dbReference>
<dbReference type="STRING" id="341454.A0A4S2MK43"/>
<dbReference type="AlphaFoldDB" id="A0A4S2MK43"/>
<sequence>MTSSMHNEHAPLEVDEDTIHETEAFMDSTQSLTSSILEQVYAHGRRYHRKSLYENDQYMMPADETEFDRLDLMHHLMQHLLDGRLFTAPLTEQPKNVLDCGTGTGIWALEFGEINPHSNVIGVDLAPNQPALTYPNVFFETDDLEKEWLWEKGYFNFIHSRMLGTSIKDWGRYTEQMFDHAAPGAFIELSEHSLHYPFCDDNSVPDDSILFQWGDSLVAAFERVGVYVRAFSPSFFTSHLEAAGFVDVQVRTYKIPRGRDSGIVRQKLTWRWETGLEAYALMPLTRLLNMPEEEARRICAECYETILAGRQHVAGGRAETVPILKDALMHR</sequence>
<dbReference type="PANTHER" id="PTHR43591:SF31">
    <property type="entry name" value="LAEA-LIKE, PUTATIVE (AFU_ORTHOLOGUE AFUA_8G01930)-RELATED"/>
    <property type="match status" value="1"/>
</dbReference>
<dbReference type="Proteomes" id="UP000298138">
    <property type="component" value="Unassembled WGS sequence"/>
</dbReference>
<keyword evidence="2" id="KW-1185">Reference proteome</keyword>
<organism evidence="1 2">
    <name type="scientific">Ascodesmis nigricans</name>
    <dbReference type="NCBI Taxonomy" id="341454"/>
    <lineage>
        <taxon>Eukaryota</taxon>
        <taxon>Fungi</taxon>
        <taxon>Dikarya</taxon>
        <taxon>Ascomycota</taxon>
        <taxon>Pezizomycotina</taxon>
        <taxon>Pezizomycetes</taxon>
        <taxon>Pezizales</taxon>
        <taxon>Ascodesmidaceae</taxon>
        <taxon>Ascodesmis</taxon>
    </lineage>
</organism>
<accession>A0A4S2MK43</accession>
<evidence type="ECO:0000313" key="1">
    <source>
        <dbReference type="EMBL" id="TGZ77302.1"/>
    </source>
</evidence>
<dbReference type="CDD" id="cd02440">
    <property type="entry name" value="AdoMet_MTases"/>
    <property type="match status" value="1"/>
</dbReference>
<keyword evidence="1" id="KW-0489">Methyltransferase</keyword>
<gene>
    <name evidence="1" type="ORF">EX30DRAFT_374744</name>
</gene>
<dbReference type="GO" id="GO:0032259">
    <property type="term" value="P:methylation"/>
    <property type="evidence" value="ECO:0007669"/>
    <property type="project" value="UniProtKB-KW"/>
</dbReference>
<name>A0A4S2MK43_9PEZI</name>
<keyword evidence="1" id="KW-0808">Transferase</keyword>
<dbReference type="EMBL" id="ML220155">
    <property type="protein sequence ID" value="TGZ77302.1"/>
    <property type="molecule type" value="Genomic_DNA"/>
</dbReference>
<dbReference type="PANTHER" id="PTHR43591">
    <property type="entry name" value="METHYLTRANSFERASE"/>
    <property type="match status" value="1"/>
</dbReference>
<dbReference type="Gene3D" id="3.40.50.150">
    <property type="entry name" value="Vaccinia Virus protein VP39"/>
    <property type="match status" value="1"/>
</dbReference>
<protein>
    <submittedName>
        <fullName evidence="1">S-adenosyl-L-methionine-dependent methyltransferase</fullName>
    </submittedName>
</protein>
<dbReference type="Pfam" id="PF13489">
    <property type="entry name" value="Methyltransf_23"/>
    <property type="match status" value="1"/>
</dbReference>
<dbReference type="InParanoid" id="A0A4S2MK43"/>
<proteinExistence type="predicted"/>
<reference evidence="1 2" key="1">
    <citation type="submission" date="2019-04" db="EMBL/GenBank/DDBJ databases">
        <title>Comparative genomics and transcriptomics to analyze fruiting body development in filamentous ascomycetes.</title>
        <authorList>
            <consortium name="DOE Joint Genome Institute"/>
            <person name="Lutkenhaus R."/>
            <person name="Traeger S."/>
            <person name="Breuer J."/>
            <person name="Kuo A."/>
            <person name="Lipzen A."/>
            <person name="Pangilinan J."/>
            <person name="Dilworth D."/>
            <person name="Sandor L."/>
            <person name="Poggeler S."/>
            <person name="Barry K."/>
            <person name="Grigoriev I.V."/>
            <person name="Nowrousian M."/>
        </authorList>
    </citation>
    <scope>NUCLEOTIDE SEQUENCE [LARGE SCALE GENOMIC DNA]</scope>
    <source>
        <strain evidence="1 2">CBS 389.68</strain>
    </source>
</reference>
<dbReference type="OrthoDB" id="529367at2759"/>
<dbReference type="GO" id="GO:0008168">
    <property type="term" value="F:methyltransferase activity"/>
    <property type="evidence" value="ECO:0007669"/>
    <property type="project" value="UniProtKB-KW"/>
</dbReference>